<evidence type="ECO:0000259" key="4">
    <source>
        <dbReference type="Pfam" id="PF13407"/>
    </source>
</evidence>
<evidence type="ECO:0000313" key="6">
    <source>
        <dbReference type="Proteomes" id="UP000612712"/>
    </source>
</evidence>
<dbReference type="InterPro" id="IPR025997">
    <property type="entry name" value="SBP_2_dom"/>
</dbReference>
<dbReference type="InterPro" id="IPR028082">
    <property type="entry name" value="Peripla_BP_I"/>
</dbReference>
<gene>
    <name evidence="5" type="ORF">FHU32_000822</name>
</gene>
<evidence type="ECO:0000256" key="2">
    <source>
        <dbReference type="ARBA" id="ARBA00007639"/>
    </source>
</evidence>
<dbReference type="GO" id="GO:0030288">
    <property type="term" value="C:outer membrane-bounded periplasmic space"/>
    <property type="evidence" value="ECO:0007669"/>
    <property type="project" value="TreeGrafter"/>
</dbReference>
<dbReference type="PANTHER" id="PTHR30036">
    <property type="entry name" value="D-XYLOSE-BINDING PERIPLASMIC PROTEIN"/>
    <property type="match status" value="1"/>
</dbReference>
<evidence type="ECO:0000313" key="5">
    <source>
        <dbReference type="EMBL" id="MBB3115606.1"/>
    </source>
</evidence>
<dbReference type="EMBL" id="JACHWT010000003">
    <property type="protein sequence ID" value="MBB3115606.1"/>
    <property type="molecule type" value="Genomic_DNA"/>
</dbReference>
<reference evidence="5" key="1">
    <citation type="submission" date="2020-08" db="EMBL/GenBank/DDBJ databases">
        <title>Sequencing the genomes of 1000 actinobacteria strains.</title>
        <authorList>
            <person name="Klenk H.-P."/>
        </authorList>
    </citation>
    <scope>NUCLEOTIDE SEQUENCE</scope>
    <source>
        <strain evidence="5">DSM 20582</strain>
    </source>
</reference>
<protein>
    <submittedName>
        <fullName evidence="5">Simple sugar transport system substrate-binding protein</fullName>
    </submittedName>
</protein>
<organism evidence="5 6">
    <name type="scientific">Corynebacterium bovis DSM 20582 = CIP 54.80</name>
    <dbReference type="NCBI Taxonomy" id="927655"/>
    <lineage>
        <taxon>Bacteria</taxon>
        <taxon>Bacillati</taxon>
        <taxon>Actinomycetota</taxon>
        <taxon>Actinomycetes</taxon>
        <taxon>Mycobacteriales</taxon>
        <taxon>Corynebacteriaceae</taxon>
        <taxon>Corynebacterium</taxon>
    </lineage>
</organism>
<dbReference type="InterPro" id="IPR050555">
    <property type="entry name" value="Bact_Solute-Bind_Prot2"/>
</dbReference>
<proteinExistence type="inferred from homology"/>
<accession>A0A8I0CP58</accession>
<feature type="domain" description="Periplasmic binding protein" evidence="4">
    <location>
        <begin position="92"/>
        <end position="352"/>
    </location>
</feature>
<keyword evidence="5" id="KW-0762">Sugar transport</keyword>
<dbReference type="GO" id="GO:0030246">
    <property type="term" value="F:carbohydrate binding"/>
    <property type="evidence" value="ECO:0007669"/>
    <property type="project" value="TreeGrafter"/>
</dbReference>
<sequence>MNTEHDSGTRRRGLRGDGGGDRHGTGSGLRGHRGAGRTRTGRAWRTVLALGGVVTLGACSATGGAPRSTPGGEGGGTVDTPRMTVAMVSHGAPGDTFWDLVRKGAEDAARKDNVELRYSSDPQAPNQANLVQNAVDSRVDGIAVTMPTPDAIGPAVQRAVDAGVTVVGLNAGMDQYRRYGMSGCFGQEEGVAGEQAGRRLAADGATKALCVIHEQGNSSQEARCAGLRKGLAAGAGERATGGNGNGGGASGGSRAGGTVETLYVNGQDLTAVQSTVQAKPAQDRGIDWVVGLVAPVALTAVSAARDAGSSAKIATFDTNAELVAAIRKGDVQWAVDQQPYLQGYLAVDALWLARRNGSTVGGGRPVYTGPSFVDADTVDTIADAAKEGLR</sequence>
<dbReference type="PANTHER" id="PTHR30036:SF7">
    <property type="entry name" value="ABC TRANSPORTER PERIPLASMIC-BINDING PROTEIN YPHF"/>
    <property type="match status" value="1"/>
</dbReference>
<evidence type="ECO:0000256" key="1">
    <source>
        <dbReference type="ARBA" id="ARBA00004196"/>
    </source>
</evidence>
<dbReference type="Gene3D" id="3.40.50.2300">
    <property type="match status" value="2"/>
</dbReference>
<keyword evidence="5" id="KW-0813">Transport</keyword>
<feature type="compositionally biased region" description="Basic and acidic residues" evidence="3">
    <location>
        <begin position="1"/>
        <end position="24"/>
    </location>
</feature>
<dbReference type="AlphaFoldDB" id="A0A8I0CP58"/>
<feature type="region of interest" description="Disordered" evidence="3">
    <location>
        <begin position="1"/>
        <end position="40"/>
    </location>
</feature>
<dbReference type="Pfam" id="PF13407">
    <property type="entry name" value="Peripla_BP_4"/>
    <property type="match status" value="1"/>
</dbReference>
<comment type="subcellular location">
    <subcellularLocation>
        <location evidence="1">Cell envelope</location>
    </subcellularLocation>
</comment>
<name>A0A8I0CP58_9CORY</name>
<comment type="caution">
    <text evidence="5">The sequence shown here is derived from an EMBL/GenBank/DDBJ whole genome shotgun (WGS) entry which is preliminary data.</text>
</comment>
<dbReference type="SUPFAM" id="SSF53822">
    <property type="entry name" value="Periplasmic binding protein-like I"/>
    <property type="match status" value="1"/>
</dbReference>
<comment type="similarity">
    <text evidence="2">Belongs to the bacterial solute-binding protein 2 family.</text>
</comment>
<feature type="region of interest" description="Disordered" evidence="3">
    <location>
        <begin position="60"/>
        <end position="80"/>
    </location>
</feature>
<dbReference type="Proteomes" id="UP000612712">
    <property type="component" value="Unassembled WGS sequence"/>
</dbReference>
<evidence type="ECO:0000256" key="3">
    <source>
        <dbReference type="SAM" id="MobiDB-lite"/>
    </source>
</evidence>
<feature type="compositionally biased region" description="Basic residues" evidence="3">
    <location>
        <begin position="30"/>
        <end position="40"/>
    </location>
</feature>